<dbReference type="EMBL" id="BMAW01060335">
    <property type="protein sequence ID" value="GFT25720.1"/>
    <property type="molecule type" value="Genomic_DNA"/>
</dbReference>
<evidence type="ECO:0000313" key="1">
    <source>
        <dbReference type="EMBL" id="GFT25720.1"/>
    </source>
</evidence>
<dbReference type="Proteomes" id="UP000887013">
    <property type="component" value="Unassembled WGS sequence"/>
</dbReference>
<gene>
    <name evidence="1" type="ORF">NPIL_414461</name>
</gene>
<evidence type="ECO:0000313" key="2">
    <source>
        <dbReference type="Proteomes" id="UP000887013"/>
    </source>
</evidence>
<dbReference type="AlphaFoldDB" id="A0A8X6TN29"/>
<name>A0A8X6TN29_NEPPI</name>
<reference evidence="1" key="1">
    <citation type="submission" date="2020-08" db="EMBL/GenBank/DDBJ databases">
        <title>Multicomponent nature underlies the extraordinary mechanical properties of spider dragline silk.</title>
        <authorList>
            <person name="Kono N."/>
            <person name="Nakamura H."/>
            <person name="Mori M."/>
            <person name="Yoshida Y."/>
            <person name="Ohtoshi R."/>
            <person name="Malay A.D."/>
            <person name="Moran D.A.P."/>
            <person name="Tomita M."/>
            <person name="Numata K."/>
            <person name="Arakawa K."/>
        </authorList>
    </citation>
    <scope>NUCLEOTIDE SEQUENCE</scope>
</reference>
<protein>
    <submittedName>
        <fullName evidence="1">Uncharacterized protein</fullName>
    </submittedName>
</protein>
<accession>A0A8X6TN29</accession>
<proteinExistence type="predicted"/>
<comment type="caution">
    <text evidence="1">The sequence shown here is derived from an EMBL/GenBank/DDBJ whole genome shotgun (WGS) entry which is preliminary data.</text>
</comment>
<sequence length="111" mass="12296">MPTSIRDCSAIRLRATHKWLDKSSGRLPSSGSSADDCCCLYLRFDITLRSISSGAQPIPWKSSRTVGETSLLAHYCHNISAMPIEEYVETFNLKGEPSIIPFNSMLEGVED</sequence>
<organism evidence="1 2">
    <name type="scientific">Nephila pilipes</name>
    <name type="common">Giant wood spider</name>
    <name type="synonym">Nephila maculata</name>
    <dbReference type="NCBI Taxonomy" id="299642"/>
    <lineage>
        <taxon>Eukaryota</taxon>
        <taxon>Metazoa</taxon>
        <taxon>Ecdysozoa</taxon>
        <taxon>Arthropoda</taxon>
        <taxon>Chelicerata</taxon>
        <taxon>Arachnida</taxon>
        <taxon>Araneae</taxon>
        <taxon>Araneomorphae</taxon>
        <taxon>Entelegynae</taxon>
        <taxon>Araneoidea</taxon>
        <taxon>Nephilidae</taxon>
        <taxon>Nephila</taxon>
    </lineage>
</organism>
<keyword evidence="2" id="KW-1185">Reference proteome</keyword>